<reference evidence="2" key="1">
    <citation type="submission" date="2021-01" db="EMBL/GenBank/DDBJ databases">
        <authorList>
            <person name="Lovell J.T."/>
            <person name="Bentley N."/>
            <person name="Bhattarai G."/>
            <person name="Jenkins J.W."/>
            <person name="Sreedasyam A."/>
            <person name="Alarcon Y."/>
            <person name="Bock C."/>
            <person name="Boston L."/>
            <person name="Carlson J."/>
            <person name="Cervantes K."/>
            <person name="Clermont K."/>
            <person name="Krom N."/>
            <person name="Kubenka K."/>
            <person name="Mamidi S."/>
            <person name="Mattison C."/>
            <person name="Monteros M."/>
            <person name="Pisani C."/>
            <person name="Plott C."/>
            <person name="Rajasekar S."/>
            <person name="Rhein H.S."/>
            <person name="Rohla C."/>
            <person name="Song M."/>
            <person name="Hilaire R.S."/>
            <person name="Shu S."/>
            <person name="Wells L."/>
            <person name="Wang X."/>
            <person name="Webber J."/>
            <person name="Heerema R.J."/>
            <person name="Klein P."/>
            <person name="Conner P."/>
            <person name="Grauke L."/>
            <person name="Grimwood J."/>
            <person name="Schmutz J."/>
            <person name="Randall J.J."/>
        </authorList>
    </citation>
    <scope>NUCLEOTIDE SEQUENCE</scope>
    <source>
        <tissue evidence="2">Leaf</tissue>
    </source>
</reference>
<proteinExistence type="predicted"/>
<name>A0A922FIL9_CARIL</name>
<protein>
    <submittedName>
        <fullName evidence="2">Uncharacterized protein</fullName>
    </submittedName>
</protein>
<sequence>MRFKEREKRKKLIVAASLEHSSSEEELSLETVQAREPSTPSAETPKPEASFEHFTSMEPEVAYRTTFSRQPVLGEREIDMFTAKWEDSQSKLEHQLATIRSDCVQENDRLVKLSLDMRHVMEKQENVIDFDAEE</sequence>
<dbReference type="EMBL" id="CM031827">
    <property type="protein sequence ID" value="KAG6721270.1"/>
    <property type="molecule type" value="Genomic_DNA"/>
</dbReference>
<feature type="region of interest" description="Disordered" evidence="1">
    <location>
        <begin position="20"/>
        <end position="49"/>
    </location>
</feature>
<organism evidence="2 3">
    <name type="scientific">Carya illinoinensis</name>
    <name type="common">Pecan</name>
    <dbReference type="NCBI Taxonomy" id="32201"/>
    <lineage>
        <taxon>Eukaryota</taxon>
        <taxon>Viridiplantae</taxon>
        <taxon>Streptophyta</taxon>
        <taxon>Embryophyta</taxon>
        <taxon>Tracheophyta</taxon>
        <taxon>Spermatophyta</taxon>
        <taxon>Magnoliopsida</taxon>
        <taxon>eudicotyledons</taxon>
        <taxon>Gunneridae</taxon>
        <taxon>Pentapetalae</taxon>
        <taxon>rosids</taxon>
        <taxon>fabids</taxon>
        <taxon>Fagales</taxon>
        <taxon>Juglandaceae</taxon>
        <taxon>Carya</taxon>
    </lineage>
</organism>
<accession>A0A922FIL9</accession>
<dbReference type="AlphaFoldDB" id="A0A922FIL9"/>
<evidence type="ECO:0000313" key="3">
    <source>
        <dbReference type="Proteomes" id="UP000811246"/>
    </source>
</evidence>
<comment type="caution">
    <text evidence="2">The sequence shown here is derived from an EMBL/GenBank/DDBJ whole genome shotgun (WGS) entry which is preliminary data.</text>
</comment>
<gene>
    <name evidence="2" type="ORF">I3842_03G104500</name>
</gene>
<evidence type="ECO:0000313" key="2">
    <source>
        <dbReference type="EMBL" id="KAG6721270.1"/>
    </source>
</evidence>
<dbReference type="Proteomes" id="UP000811246">
    <property type="component" value="Chromosome 3"/>
</dbReference>
<evidence type="ECO:0000256" key="1">
    <source>
        <dbReference type="SAM" id="MobiDB-lite"/>
    </source>
</evidence>